<evidence type="ECO:0008006" key="3">
    <source>
        <dbReference type="Google" id="ProtNLM"/>
    </source>
</evidence>
<name>A0A2S5CR62_9GAMM</name>
<organism evidence="1 2">
    <name type="scientific">Methylovulum psychrotolerans</name>
    <dbReference type="NCBI Taxonomy" id="1704499"/>
    <lineage>
        <taxon>Bacteria</taxon>
        <taxon>Pseudomonadati</taxon>
        <taxon>Pseudomonadota</taxon>
        <taxon>Gammaproteobacteria</taxon>
        <taxon>Methylococcales</taxon>
        <taxon>Methylococcaceae</taxon>
        <taxon>Methylovulum</taxon>
    </lineage>
</organism>
<dbReference type="AlphaFoldDB" id="A0A2S5CR62"/>
<sequence>MDSELDLANLIEEIESLGRSEKRGLESRLTALLLHLLKWQHQPVRRSRSWELSIDEQRVKFLRVLKDNPDLKSQLDEVLANAYEISVIKAAKETSLDKKTFPSACPWDLPTITKTDFYPED</sequence>
<evidence type="ECO:0000313" key="1">
    <source>
        <dbReference type="EMBL" id="POZ53294.1"/>
    </source>
</evidence>
<dbReference type="Proteomes" id="UP000237423">
    <property type="component" value="Unassembled WGS sequence"/>
</dbReference>
<dbReference type="InterPro" id="IPR002636">
    <property type="entry name" value="DUF29"/>
</dbReference>
<dbReference type="Pfam" id="PF01724">
    <property type="entry name" value="DUF29"/>
    <property type="match status" value="1"/>
</dbReference>
<protein>
    <recommendedName>
        <fullName evidence="3">DUF29 domain-containing protein</fullName>
    </recommendedName>
</protein>
<reference evidence="1 2" key="1">
    <citation type="submission" date="2017-11" db="EMBL/GenBank/DDBJ databases">
        <title>Draft Genome Sequence of Methylobacter psychrotolerans Sph1T, an Obligate Methanotroph from Low-Temperature Environments.</title>
        <authorList>
            <person name="Oshkin I.Y."/>
            <person name="Miroshnikov K."/>
            <person name="Belova S.E."/>
            <person name="Korzhenkov A."/>
            <person name="Toshchakov S.V."/>
            <person name="Dedysh S.N."/>
        </authorList>
    </citation>
    <scope>NUCLEOTIDE SEQUENCE [LARGE SCALE GENOMIC DNA]</scope>
    <source>
        <strain evidence="1 2">Sph1</strain>
    </source>
</reference>
<evidence type="ECO:0000313" key="2">
    <source>
        <dbReference type="Proteomes" id="UP000237423"/>
    </source>
</evidence>
<dbReference type="RefSeq" id="WP_170065002.1">
    <property type="nucleotide sequence ID" value="NZ_PGFZ01000001.1"/>
</dbReference>
<dbReference type="EMBL" id="PGFZ01000001">
    <property type="protein sequence ID" value="POZ53294.1"/>
    <property type="molecule type" value="Genomic_DNA"/>
</dbReference>
<accession>A0A2S5CR62</accession>
<comment type="caution">
    <text evidence="1">The sequence shown here is derived from an EMBL/GenBank/DDBJ whole genome shotgun (WGS) entry which is preliminary data.</text>
</comment>
<dbReference type="Gene3D" id="1.20.1220.20">
    <property type="entry name" value="Uncharcterised protein PF01724"/>
    <property type="match status" value="1"/>
</dbReference>
<proteinExistence type="predicted"/>
<gene>
    <name evidence="1" type="ORF">AADEFJLK_00313</name>
</gene>
<dbReference type="PANTHER" id="PTHR34235">
    <property type="entry name" value="SLR1203 PROTEIN-RELATED"/>
    <property type="match status" value="1"/>
</dbReference>